<proteinExistence type="predicted"/>
<gene>
    <name evidence="1" type="ORF">RchiOBHm_Chr7g0230461</name>
</gene>
<name>A0A2P6PFE6_ROSCH</name>
<dbReference type="Gramene" id="PRQ20650">
    <property type="protein sequence ID" value="PRQ20650"/>
    <property type="gene ID" value="RchiOBHm_Chr7g0230461"/>
</dbReference>
<comment type="caution">
    <text evidence="1">The sequence shown here is derived from an EMBL/GenBank/DDBJ whole genome shotgun (WGS) entry which is preliminary data.</text>
</comment>
<dbReference type="Proteomes" id="UP000238479">
    <property type="component" value="Chromosome 7"/>
</dbReference>
<dbReference type="EMBL" id="PDCK01000045">
    <property type="protein sequence ID" value="PRQ20650.1"/>
    <property type="molecule type" value="Genomic_DNA"/>
</dbReference>
<protein>
    <submittedName>
        <fullName evidence="1">Uncharacterized protein</fullName>
    </submittedName>
</protein>
<accession>A0A2P6PFE6</accession>
<evidence type="ECO:0000313" key="2">
    <source>
        <dbReference type="Proteomes" id="UP000238479"/>
    </source>
</evidence>
<dbReference type="AlphaFoldDB" id="A0A2P6PFE6"/>
<reference evidence="1 2" key="1">
    <citation type="journal article" date="2018" name="Nat. Genet.">
        <title>The Rosa genome provides new insights in the design of modern roses.</title>
        <authorList>
            <person name="Bendahmane M."/>
        </authorList>
    </citation>
    <scope>NUCLEOTIDE SEQUENCE [LARGE SCALE GENOMIC DNA]</scope>
    <source>
        <strain evidence="2">cv. Old Blush</strain>
    </source>
</reference>
<keyword evidence="2" id="KW-1185">Reference proteome</keyword>
<sequence length="65" mass="7400">MSSSPSDHDHITLTRSSLFWFCSPTSLISSQQIITLMPLPERPLRRLKTTKKWEKARPISGSDSD</sequence>
<organism evidence="1 2">
    <name type="scientific">Rosa chinensis</name>
    <name type="common">China rose</name>
    <dbReference type="NCBI Taxonomy" id="74649"/>
    <lineage>
        <taxon>Eukaryota</taxon>
        <taxon>Viridiplantae</taxon>
        <taxon>Streptophyta</taxon>
        <taxon>Embryophyta</taxon>
        <taxon>Tracheophyta</taxon>
        <taxon>Spermatophyta</taxon>
        <taxon>Magnoliopsida</taxon>
        <taxon>eudicotyledons</taxon>
        <taxon>Gunneridae</taxon>
        <taxon>Pentapetalae</taxon>
        <taxon>rosids</taxon>
        <taxon>fabids</taxon>
        <taxon>Rosales</taxon>
        <taxon>Rosaceae</taxon>
        <taxon>Rosoideae</taxon>
        <taxon>Rosoideae incertae sedis</taxon>
        <taxon>Rosa</taxon>
    </lineage>
</organism>
<evidence type="ECO:0000313" key="1">
    <source>
        <dbReference type="EMBL" id="PRQ20650.1"/>
    </source>
</evidence>